<evidence type="ECO:0000313" key="2">
    <source>
        <dbReference type="Proteomes" id="UP001472677"/>
    </source>
</evidence>
<organism evidence="1 2">
    <name type="scientific">Hibiscus sabdariffa</name>
    <name type="common">roselle</name>
    <dbReference type="NCBI Taxonomy" id="183260"/>
    <lineage>
        <taxon>Eukaryota</taxon>
        <taxon>Viridiplantae</taxon>
        <taxon>Streptophyta</taxon>
        <taxon>Embryophyta</taxon>
        <taxon>Tracheophyta</taxon>
        <taxon>Spermatophyta</taxon>
        <taxon>Magnoliopsida</taxon>
        <taxon>eudicotyledons</taxon>
        <taxon>Gunneridae</taxon>
        <taxon>Pentapetalae</taxon>
        <taxon>rosids</taxon>
        <taxon>malvids</taxon>
        <taxon>Malvales</taxon>
        <taxon>Malvaceae</taxon>
        <taxon>Malvoideae</taxon>
        <taxon>Hibiscus</taxon>
    </lineage>
</organism>
<comment type="caution">
    <text evidence="1">The sequence shown here is derived from an EMBL/GenBank/DDBJ whole genome shotgun (WGS) entry which is preliminary data.</text>
</comment>
<keyword evidence="2" id="KW-1185">Reference proteome</keyword>
<sequence>MVRRLLLRKWFSTTTQILDVNRFVSCPATPYSSPYFGFANSDPNSCENSLEATTPLRLAAAFVNAGHRFSSSVRRVTTSNTLASAFQDSHYHWGSELNRGCLGAGDVWFAESFVICGLPRALVGDGKRASNRLGLTVWELVNWLMDEGVIVDVRMQAMLE</sequence>
<accession>A0ABR2ENA4</accession>
<gene>
    <name evidence="1" type="ORF">V6N12_010928</name>
</gene>
<dbReference type="Proteomes" id="UP001472677">
    <property type="component" value="Unassembled WGS sequence"/>
</dbReference>
<name>A0ABR2ENA4_9ROSI</name>
<evidence type="ECO:0000313" key="1">
    <source>
        <dbReference type="EMBL" id="KAK8562864.1"/>
    </source>
</evidence>
<proteinExistence type="predicted"/>
<dbReference type="EMBL" id="JBBPBM010000012">
    <property type="protein sequence ID" value="KAK8562864.1"/>
    <property type="molecule type" value="Genomic_DNA"/>
</dbReference>
<reference evidence="1 2" key="1">
    <citation type="journal article" date="2024" name="G3 (Bethesda)">
        <title>Genome assembly of Hibiscus sabdariffa L. provides insights into metabolisms of medicinal natural products.</title>
        <authorList>
            <person name="Kim T."/>
        </authorList>
    </citation>
    <scope>NUCLEOTIDE SEQUENCE [LARGE SCALE GENOMIC DNA]</scope>
    <source>
        <strain evidence="1">TK-2024</strain>
        <tissue evidence="1">Old leaves</tissue>
    </source>
</reference>
<protein>
    <submittedName>
        <fullName evidence="1">Uncharacterized protein</fullName>
    </submittedName>
</protein>